<proteinExistence type="inferred from homology"/>
<accession>A0ABP5F374</accession>
<evidence type="ECO:0000256" key="1">
    <source>
        <dbReference type="ARBA" id="ARBA00006869"/>
    </source>
</evidence>
<dbReference type="Pfam" id="PF17074">
    <property type="entry name" value="Darcynin"/>
    <property type="match status" value="1"/>
</dbReference>
<sequence length="113" mass="13422">MKYGIVIRYEFAPAWLRLTRDERNAQGQVFQKEIVAPFADRLSVRHFDAEAFNAGFSDFLFVETDDLNAYYYFIERLRDSDFIAHEWVRIDDITIGIQDGFKEYENAHENERG</sequence>
<dbReference type="InterPro" id="IPR031409">
    <property type="entry name" value="Darcynin"/>
</dbReference>
<comment type="caution">
    <text evidence="2">The sequence shown here is derived from an EMBL/GenBank/DDBJ whole genome shotgun (WGS) entry which is preliminary data.</text>
</comment>
<dbReference type="EMBL" id="BAAAPC010000026">
    <property type="protein sequence ID" value="GAA2013291.1"/>
    <property type="molecule type" value="Genomic_DNA"/>
</dbReference>
<reference evidence="3" key="1">
    <citation type="journal article" date="2019" name="Int. J. Syst. Evol. Microbiol.">
        <title>The Global Catalogue of Microorganisms (GCM) 10K type strain sequencing project: providing services to taxonomists for standard genome sequencing and annotation.</title>
        <authorList>
            <consortium name="The Broad Institute Genomics Platform"/>
            <consortium name="The Broad Institute Genome Sequencing Center for Infectious Disease"/>
            <person name="Wu L."/>
            <person name="Ma J."/>
        </authorList>
    </citation>
    <scope>NUCLEOTIDE SEQUENCE [LARGE SCALE GENOMIC DNA]</scope>
    <source>
        <strain evidence="3">JCM 15313</strain>
    </source>
</reference>
<gene>
    <name evidence="2" type="ORF">GCM10009799_47030</name>
</gene>
<dbReference type="Proteomes" id="UP001501585">
    <property type="component" value="Unassembled WGS sequence"/>
</dbReference>
<organism evidence="2 3">
    <name type="scientific">Nocardiopsis rhodophaea</name>
    <dbReference type="NCBI Taxonomy" id="280238"/>
    <lineage>
        <taxon>Bacteria</taxon>
        <taxon>Bacillati</taxon>
        <taxon>Actinomycetota</taxon>
        <taxon>Actinomycetes</taxon>
        <taxon>Streptosporangiales</taxon>
        <taxon>Nocardiopsidaceae</taxon>
        <taxon>Nocardiopsis</taxon>
    </lineage>
</organism>
<evidence type="ECO:0000313" key="2">
    <source>
        <dbReference type="EMBL" id="GAA2013291.1"/>
    </source>
</evidence>
<evidence type="ECO:0000313" key="3">
    <source>
        <dbReference type="Proteomes" id="UP001501585"/>
    </source>
</evidence>
<dbReference type="RefSeq" id="WP_344165257.1">
    <property type="nucleotide sequence ID" value="NZ_BAAAPC010000026.1"/>
</dbReference>
<protein>
    <recommendedName>
        <fullName evidence="4">Darcynin 1</fullName>
    </recommendedName>
</protein>
<name>A0ABP5F374_9ACTN</name>
<comment type="similarity">
    <text evidence="1">Belongs to the darcynin family.</text>
</comment>
<evidence type="ECO:0008006" key="4">
    <source>
        <dbReference type="Google" id="ProtNLM"/>
    </source>
</evidence>
<keyword evidence="3" id="KW-1185">Reference proteome</keyword>